<dbReference type="AlphaFoldDB" id="A0A5P2HEU0"/>
<accession>A0A5P2HEU0</accession>
<dbReference type="Proteomes" id="UP000322822">
    <property type="component" value="Chromosome 2"/>
</dbReference>
<dbReference type="SUPFAM" id="SSF51735">
    <property type="entry name" value="NAD(P)-binding Rossmann-fold domains"/>
    <property type="match status" value="1"/>
</dbReference>
<dbReference type="Gene3D" id="3.40.50.720">
    <property type="entry name" value="NAD(P)-binding Rossmann-like Domain"/>
    <property type="match status" value="1"/>
</dbReference>
<gene>
    <name evidence="3" type="ORF">FOB72_29810</name>
</gene>
<sequence>MEIRRKRVVVTGGGSGIGEALAAQFVAKGACAVAVVDIDLSRAAAVAGVLRTKYPHCDVSAHRVDVGSQEAVQSMVDAVTKRFGGIDIFCSNAGVMVRKGLETTDVEWRQTWGVNVMGHVHAANSVMPQMLERGSGYFVNTVSAAGLLSQIGSASYSMTKHAAIGFAEWLSIAYHDRGIRVSCLCPQGVRTPMLLGKDGTRKGFLQAGALDPERVAELTIDGIRAERFLILPHEEVLEYYRRKGQDYDRWLSGMRRLKDRVEEEFGHGI</sequence>
<dbReference type="PANTHER" id="PTHR43669">
    <property type="entry name" value="5-KETO-D-GLUCONATE 5-REDUCTASE"/>
    <property type="match status" value="1"/>
</dbReference>
<dbReference type="InterPro" id="IPR002347">
    <property type="entry name" value="SDR_fam"/>
</dbReference>
<dbReference type="Pfam" id="PF00106">
    <property type="entry name" value="adh_short"/>
    <property type="match status" value="1"/>
</dbReference>
<comment type="similarity">
    <text evidence="1">Belongs to the short-chain dehydrogenases/reductases (SDR) family.</text>
</comment>
<evidence type="ECO:0000313" key="3">
    <source>
        <dbReference type="EMBL" id="QET06114.1"/>
    </source>
</evidence>
<keyword evidence="2" id="KW-0560">Oxidoreductase</keyword>
<dbReference type="PANTHER" id="PTHR43669:SF3">
    <property type="entry name" value="ALCOHOL DEHYDROGENASE, PUTATIVE (AFU_ORTHOLOGUE AFUA_3G03445)-RELATED"/>
    <property type="match status" value="1"/>
</dbReference>
<evidence type="ECO:0000313" key="4">
    <source>
        <dbReference type="Proteomes" id="UP000322822"/>
    </source>
</evidence>
<dbReference type="InterPro" id="IPR036291">
    <property type="entry name" value="NAD(P)-bd_dom_sf"/>
</dbReference>
<dbReference type="PRINTS" id="PR00081">
    <property type="entry name" value="GDHRDH"/>
</dbReference>
<reference evidence="3 4" key="1">
    <citation type="submission" date="2019-09" db="EMBL/GenBank/DDBJ databases">
        <title>FDA dAtabase for Regulatory Grade micrObial Sequences (FDA-ARGOS): Supporting development and validation of Infectious Disease Dx tests.</title>
        <authorList>
            <person name="Sciortino C."/>
            <person name="Tallon L."/>
            <person name="Sadzewicz L."/>
            <person name="Vavikolanu K."/>
            <person name="Mehta A."/>
            <person name="Aluvathingal J."/>
            <person name="Nadendla S."/>
            <person name="Nandy P."/>
            <person name="Geyer C."/>
            <person name="Yan Y."/>
            <person name="Sichtig H."/>
        </authorList>
    </citation>
    <scope>NUCLEOTIDE SEQUENCE [LARGE SCALE GENOMIC DNA]</scope>
    <source>
        <strain evidence="3 4">FDAARGOS_664</strain>
    </source>
</reference>
<dbReference type="InterPro" id="IPR020904">
    <property type="entry name" value="Sc_DH/Rdtase_CS"/>
</dbReference>
<evidence type="ECO:0000256" key="2">
    <source>
        <dbReference type="ARBA" id="ARBA00023002"/>
    </source>
</evidence>
<organism evidence="3 4">
    <name type="scientific">Cupriavidus pauculus</name>
    <dbReference type="NCBI Taxonomy" id="82633"/>
    <lineage>
        <taxon>Bacteria</taxon>
        <taxon>Pseudomonadati</taxon>
        <taxon>Pseudomonadota</taxon>
        <taxon>Betaproteobacteria</taxon>
        <taxon>Burkholderiales</taxon>
        <taxon>Burkholderiaceae</taxon>
        <taxon>Cupriavidus</taxon>
    </lineage>
</organism>
<protein>
    <submittedName>
        <fullName evidence="3">SDR family NAD(P)-dependent oxidoreductase</fullName>
    </submittedName>
</protein>
<dbReference type="EMBL" id="CP044067">
    <property type="protein sequence ID" value="QET06114.1"/>
    <property type="molecule type" value="Genomic_DNA"/>
</dbReference>
<proteinExistence type="inferred from homology"/>
<evidence type="ECO:0000256" key="1">
    <source>
        <dbReference type="ARBA" id="ARBA00006484"/>
    </source>
</evidence>
<name>A0A5P2HEU0_9BURK</name>
<dbReference type="PROSITE" id="PS00061">
    <property type="entry name" value="ADH_SHORT"/>
    <property type="match status" value="1"/>
</dbReference>
<dbReference type="GO" id="GO:0016491">
    <property type="term" value="F:oxidoreductase activity"/>
    <property type="evidence" value="ECO:0007669"/>
    <property type="project" value="UniProtKB-KW"/>
</dbReference>
<dbReference type="OrthoDB" id="210852at2"/>
<dbReference type="RefSeq" id="WP_150376834.1">
    <property type="nucleotide sequence ID" value="NZ_CP044067.1"/>
</dbReference>